<evidence type="ECO:0000313" key="1">
    <source>
        <dbReference type="EMBL" id="BFH72084.1"/>
    </source>
</evidence>
<accession>A0AAT9GMG8</accession>
<dbReference type="KEGG" id="sjv:SJAV_00280"/>
<name>A0AAT9GMG8_9CREN</name>
<reference evidence="1" key="1">
    <citation type="submission" date="2024-03" db="EMBL/GenBank/DDBJ databases">
        <title>Complete genome sequence of Sulfurisphaera javensis strain KD-1.</title>
        <authorList>
            <person name="Sakai H."/>
            <person name="Nur N."/>
            <person name="Suwanto A."/>
            <person name="Kurosawa N."/>
        </authorList>
    </citation>
    <scope>NUCLEOTIDE SEQUENCE</scope>
    <source>
        <strain evidence="1">KD-1</strain>
    </source>
</reference>
<sequence>MVFFVPKEQVVNDFKVFINRFLKQIDLTIDDIMDACEKYDKYVHIDSNLNASVDMFRIYINTNRNTYVESFYKREYTVSELFKLVNYILFLDPSLDISVGKNGLSAKESLWEIIKWRSGAVISKSLIETLWKLHPNY</sequence>
<proteinExistence type="predicted"/>
<dbReference type="AlphaFoldDB" id="A0AAT9GMG8"/>
<dbReference type="EMBL" id="AP031322">
    <property type="protein sequence ID" value="BFH72084.1"/>
    <property type="molecule type" value="Genomic_DNA"/>
</dbReference>
<gene>
    <name evidence="1" type="ORF">SJAV_00280</name>
</gene>
<organism evidence="1">
    <name type="scientific">Sulfurisphaera javensis</name>
    <dbReference type="NCBI Taxonomy" id="2049879"/>
    <lineage>
        <taxon>Archaea</taxon>
        <taxon>Thermoproteota</taxon>
        <taxon>Thermoprotei</taxon>
        <taxon>Sulfolobales</taxon>
        <taxon>Sulfolobaceae</taxon>
        <taxon>Sulfurisphaera</taxon>
    </lineage>
</organism>
<dbReference type="GeneID" id="92352962"/>
<protein>
    <submittedName>
        <fullName evidence="1">Uncharacterized protein</fullName>
    </submittedName>
</protein>
<dbReference type="RefSeq" id="WP_369610335.1">
    <property type="nucleotide sequence ID" value="NZ_AP031322.1"/>
</dbReference>